<organism evidence="2 3">
    <name type="scientific">Cryoendolithus antarcticus</name>
    <dbReference type="NCBI Taxonomy" id="1507870"/>
    <lineage>
        <taxon>Eukaryota</taxon>
        <taxon>Fungi</taxon>
        <taxon>Dikarya</taxon>
        <taxon>Ascomycota</taxon>
        <taxon>Pezizomycotina</taxon>
        <taxon>Dothideomycetes</taxon>
        <taxon>Dothideomycetidae</taxon>
        <taxon>Cladosporiales</taxon>
        <taxon>Cladosporiaceae</taxon>
        <taxon>Cryoendolithus</taxon>
    </lineage>
</organism>
<dbReference type="InParanoid" id="A0A1V8TAP6"/>
<reference evidence="3" key="1">
    <citation type="submission" date="2017-03" db="EMBL/GenBank/DDBJ databases">
        <title>Genomes of endolithic fungi from Antarctica.</title>
        <authorList>
            <person name="Coleine C."/>
            <person name="Masonjones S."/>
            <person name="Stajich J.E."/>
        </authorList>
    </citation>
    <scope>NUCLEOTIDE SEQUENCE [LARGE SCALE GENOMIC DNA]</scope>
    <source>
        <strain evidence="3">CCFEE 5527</strain>
    </source>
</reference>
<gene>
    <name evidence="2" type="ORF">B0A48_06353</name>
</gene>
<proteinExistence type="predicted"/>
<dbReference type="EMBL" id="NAJO01000012">
    <property type="protein sequence ID" value="OQO08483.1"/>
    <property type="molecule type" value="Genomic_DNA"/>
</dbReference>
<evidence type="ECO:0000313" key="2">
    <source>
        <dbReference type="EMBL" id="OQO08483.1"/>
    </source>
</evidence>
<evidence type="ECO:0000256" key="1">
    <source>
        <dbReference type="SAM" id="MobiDB-lite"/>
    </source>
</evidence>
<dbReference type="Proteomes" id="UP000192596">
    <property type="component" value="Unassembled WGS sequence"/>
</dbReference>
<sequence>MPSEAPTPAPTATEREGGGGGAGIKELALAIAEVDDEGLVLESSAAAGVVLEIVELEVAIVAALDAVVLNGNGSFTIVGAATRQTSAQNSAHAFDWRRTHKEM</sequence>
<name>A0A1V8TAP6_9PEZI</name>
<protein>
    <submittedName>
        <fullName evidence="2">Uncharacterized protein</fullName>
    </submittedName>
</protein>
<keyword evidence="3" id="KW-1185">Reference proteome</keyword>
<comment type="caution">
    <text evidence="2">The sequence shown here is derived from an EMBL/GenBank/DDBJ whole genome shotgun (WGS) entry which is preliminary data.</text>
</comment>
<evidence type="ECO:0000313" key="3">
    <source>
        <dbReference type="Proteomes" id="UP000192596"/>
    </source>
</evidence>
<dbReference type="AlphaFoldDB" id="A0A1V8TAP6"/>
<accession>A0A1V8TAP6</accession>
<feature type="region of interest" description="Disordered" evidence="1">
    <location>
        <begin position="1"/>
        <end position="21"/>
    </location>
</feature>